<evidence type="ECO:0000313" key="2">
    <source>
        <dbReference type="EMBL" id="KAK4742135.1"/>
    </source>
</evidence>
<sequence>MQEILWHRFSIVNLVPSEHCCTTRIEEFGMGDHENPEECFFTKQSLAHLVETSTLGPLLAMLIQEERNGSTLGECPTCTARKIQRLAVHQLPANLASLPAFYFFLYLALSLSDLLLVMMLMTPSTPSLSLIVTVSLSSPSFIAFQE</sequence>
<evidence type="ECO:0000256" key="1">
    <source>
        <dbReference type="SAM" id="Phobius"/>
    </source>
</evidence>
<keyword evidence="1" id="KW-0812">Transmembrane</keyword>
<evidence type="ECO:0000313" key="3">
    <source>
        <dbReference type="Proteomes" id="UP001345219"/>
    </source>
</evidence>
<name>A0AAN7JGR2_9MYRT</name>
<keyword evidence="1" id="KW-0472">Membrane</keyword>
<protein>
    <submittedName>
        <fullName evidence="2">Uncharacterized protein</fullName>
    </submittedName>
</protein>
<keyword evidence="3" id="KW-1185">Reference proteome</keyword>
<keyword evidence="1" id="KW-1133">Transmembrane helix</keyword>
<dbReference type="Proteomes" id="UP001345219">
    <property type="component" value="Chromosome 1"/>
</dbReference>
<comment type="caution">
    <text evidence="2">The sequence shown here is derived from an EMBL/GenBank/DDBJ whole genome shotgun (WGS) entry which is preliminary data.</text>
</comment>
<proteinExistence type="predicted"/>
<organism evidence="2 3">
    <name type="scientific">Trapa incisa</name>
    <dbReference type="NCBI Taxonomy" id="236973"/>
    <lineage>
        <taxon>Eukaryota</taxon>
        <taxon>Viridiplantae</taxon>
        <taxon>Streptophyta</taxon>
        <taxon>Embryophyta</taxon>
        <taxon>Tracheophyta</taxon>
        <taxon>Spermatophyta</taxon>
        <taxon>Magnoliopsida</taxon>
        <taxon>eudicotyledons</taxon>
        <taxon>Gunneridae</taxon>
        <taxon>Pentapetalae</taxon>
        <taxon>rosids</taxon>
        <taxon>malvids</taxon>
        <taxon>Myrtales</taxon>
        <taxon>Lythraceae</taxon>
        <taxon>Trapa</taxon>
    </lineage>
</organism>
<dbReference type="EMBL" id="JAXIOK010000023">
    <property type="protein sequence ID" value="KAK4742135.1"/>
    <property type="molecule type" value="Genomic_DNA"/>
</dbReference>
<dbReference type="AlphaFoldDB" id="A0AAN7JGR2"/>
<accession>A0AAN7JGR2</accession>
<reference evidence="2 3" key="1">
    <citation type="journal article" date="2023" name="Hortic Res">
        <title>Pangenome of water caltrop reveals structural variations and asymmetric subgenome divergence after allopolyploidization.</title>
        <authorList>
            <person name="Zhang X."/>
            <person name="Chen Y."/>
            <person name="Wang L."/>
            <person name="Yuan Y."/>
            <person name="Fang M."/>
            <person name="Shi L."/>
            <person name="Lu R."/>
            <person name="Comes H.P."/>
            <person name="Ma Y."/>
            <person name="Chen Y."/>
            <person name="Huang G."/>
            <person name="Zhou Y."/>
            <person name="Zheng Z."/>
            <person name="Qiu Y."/>
        </authorList>
    </citation>
    <scope>NUCLEOTIDE SEQUENCE [LARGE SCALE GENOMIC DNA]</scope>
    <source>
        <tissue evidence="2">Roots</tissue>
    </source>
</reference>
<feature type="transmembrane region" description="Helical" evidence="1">
    <location>
        <begin position="100"/>
        <end position="121"/>
    </location>
</feature>
<gene>
    <name evidence="2" type="ORF">SAY87_000136</name>
</gene>